<accession>A0A1H8JQU7</accession>
<dbReference type="InterPro" id="IPR029063">
    <property type="entry name" value="SAM-dependent_MTases_sf"/>
</dbReference>
<dbReference type="SUPFAM" id="SSF53335">
    <property type="entry name" value="S-adenosyl-L-methionine-dependent methyltransferases"/>
    <property type="match status" value="1"/>
</dbReference>
<dbReference type="GO" id="GO:0008168">
    <property type="term" value="F:methyltransferase activity"/>
    <property type="evidence" value="ECO:0007669"/>
    <property type="project" value="UniProtKB-UniRule"/>
</dbReference>
<dbReference type="EC" id="2.1.1.-" evidence="4"/>
<name>A0A1H8JQU7_9BACT</name>
<reference evidence="5 6" key="1">
    <citation type="submission" date="2016-10" db="EMBL/GenBank/DDBJ databases">
        <authorList>
            <person name="de Groot N.N."/>
        </authorList>
    </citation>
    <scope>NUCLEOTIDE SEQUENCE [LARGE SCALE GENOMIC DNA]</scope>
    <source>
        <strain evidence="5 6">DSM 21039</strain>
    </source>
</reference>
<dbReference type="NCBIfam" id="TIGR00027">
    <property type="entry name" value="mthyl_TIGR00027"/>
    <property type="match status" value="1"/>
</dbReference>
<dbReference type="AlphaFoldDB" id="A0A1H8JQU7"/>
<evidence type="ECO:0000313" key="6">
    <source>
        <dbReference type="Proteomes" id="UP000198984"/>
    </source>
</evidence>
<comment type="function">
    <text evidence="4">Exhibits S-adenosyl-L-methionine-dependent methyltransferase activity.</text>
</comment>
<dbReference type="EMBL" id="FOBB01000013">
    <property type="protein sequence ID" value="SEN82696.1"/>
    <property type="molecule type" value="Genomic_DNA"/>
</dbReference>
<comment type="similarity">
    <text evidence="1 4">Belongs to the UPF0677 family.</text>
</comment>
<dbReference type="RefSeq" id="WP_089921076.1">
    <property type="nucleotide sequence ID" value="NZ_FOBB01000013.1"/>
</dbReference>
<evidence type="ECO:0000256" key="4">
    <source>
        <dbReference type="RuleBase" id="RU362030"/>
    </source>
</evidence>
<dbReference type="PANTHER" id="PTHR43619">
    <property type="entry name" value="S-ADENOSYL-L-METHIONINE-DEPENDENT METHYLTRANSFERASE YKTD-RELATED"/>
    <property type="match status" value="1"/>
</dbReference>
<dbReference type="Gene3D" id="3.40.50.150">
    <property type="entry name" value="Vaccinia Virus protein VP39"/>
    <property type="match status" value="1"/>
</dbReference>
<organism evidence="5 6">
    <name type="scientific">Chitinophaga rupis</name>
    <dbReference type="NCBI Taxonomy" id="573321"/>
    <lineage>
        <taxon>Bacteria</taxon>
        <taxon>Pseudomonadati</taxon>
        <taxon>Bacteroidota</taxon>
        <taxon>Chitinophagia</taxon>
        <taxon>Chitinophagales</taxon>
        <taxon>Chitinophagaceae</taxon>
        <taxon>Chitinophaga</taxon>
    </lineage>
</organism>
<dbReference type="Proteomes" id="UP000198984">
    <property type="component" value="Unassembled WGS sequence"/>
</dbReference>
<dbReference type="OrthoDB" id="9806164at2"/>
<sequence>MSSLVRARRTTVLTAFFRALESRKPARERLFTDPFAKVFLTPSLKMWVFLSVYPFFKWAVPKYINYFWPGAHTAIVARTRLIDVMTIRAIQDHGVNQVMILGSGFDTRAHRLQLRERVQFVEMDRPVTLKYKQQLLNKVRNKPPVHVDYVPMDFSYQQPQDCISNLMRADHYKTLFIWEGAVNNFTATMGRIMFDYFQGFPSGTRIIFTYVIKEMMEDPSRFHGADSIIRLLKKVKEPWNMGLDPAYLPHFLAEYNMELLYDEGAEDFRRMYFGEKALQMRGYEFYRVAMAVVK</sequence>
<protein>
    <recommendedName>
        <fullName evidence="4">S-adenosyl-L-methionine-dependent methyltransferase</fullName>
        <ecNumber evidence="4">2.1.1.-</ecNumber>
    </recommendedName>
</protein>
<evidence type="ECO:0000256" key="1">
    <source>
        <dbReference type="ARBA" id="ARBA00008138"/>
    </source>
</evidence>
<dbReference type="GO" id="GO:0032259">
    <property type="term" value="P:methylation"/>
    <property type="evidence" value="ECO:0007669"/>
    <property type="project" value="UniProtKB-KW"/>
</dbReference>
<keyword evidence="6" id="KW-1185">Reference proteome</keyword>
<dbReference type="InterPro" id="IPR007213">
    <property type="entry name" value="Ppm1/Ppm2/Tcmp"/>
</dbReference>
<gene>
    <name evidence="5" type="ORF">SAMN04488505_113109</name>
</gene>
<dbReference type="STRING" id="573321.SAMN04488505_113109"/>
<dbReference type="InterPro" id="IPR011610">
    <property type="entry name" value="SAM_mthyl_Trfase_ML2640-like"/>
</dbReference>
<proteinExistence type="inferred from homology"/>
<evidence type="ECO:0000256" key="2">
    <source>
        <dbReference type="ARBA" id="ARBA00022603"/>
    </source>
</evidence>
<evidence type="ECO:0000256" key="3">
    <source>
        <dbReference type="ARBA" id="ARBA00022679"/>
    </source>
</evidence>
<keyword evidence="4" id="KW-0949">S-adenosyl-L-methionine</keyword>
<dbReference type="PANTHER" id="PTHR43619:SF2">
    <property type="entry name" value="S-ADENOSYL-L-METHIONINE-DEPENDENT METHYLTRANSFERASES SUPERFAMILY PROTEIN"/>
    <property type="match status" value="1"/>
</dbReference>
<keyword evidence="3 5" id="KW-0808">Transferase</keyword>
<dbReference type="Pfam" id="PF04072">
    <property type="entry name" value="LCM"/>
    <property type="match status" value="1"/>
</dbReference>
<evidence type="ECO:0000313" key="5">
    <source>
        <dbReference type="EMBL" id="SEN82696.1"/>
    </source>
</evidence>
<keyword evidence="2 4" id="KW-0489">Methyltransferase</keyword>